<dbReference type="ExpressionAtlas" id="M8CNX2">
    <property type="expression patterns" value="baseline"/>
</dbReference>
<feature type="compositionally biased region" description="Basic residues" evidence="1">
    <location>
        <begin position="367"/>
        <end position="376"/>
    </location>
</feature>
<evidence type="ECO:0000256" key="1">
    <source>
        <dbReference type="SAM" id="MobiDB-lite"/>
    </source>
</evidence>
<reference evidence="3" key="1">
    <citation type="submission" date="2015-06" db="UniProtKB">
        <authorList>
            <consortium name="EnsemblPlants"/>
        </authorList>
    </citation>
    <scope>IDENTIFICATION</scope>
</reference>
<dbReference type="EnsemblPlants" id="EMT25246">
    <property type="protein sequence ID" value="EMT25246"/>
    <property type="gene ID" value="F775_09906"/>
</dbReference>
<proteinExistence type="predicted"/>
<protein>
    <recommendedName>
        <fullName evidence="2">F-box protein AT5G49610-like beta-propeller domain-containing protein</fullName>
    </recommendedName>
</protein>
<accession>M8CNX2</accession>
<dbReference type="Pfam" id="PF23635">
    <property type="entry name" value="Beta-prop_AT5G49610-like"/>
    <property type="match status" value="1"/>
</dbReference>
<feature type="region of interest" description="Disordered" evidence="1">
    <location>
        <begin position="360"/>
        <end position="386"/>
    </location>
</feature>
<dbReference type="AlphaFoldDB" id="M8CNX2"/>
<dbReference type="PANTHER" id="PTHR32133">
    <property type="entry name" value="OS07G0120400 PROTEIN"/>
    <property type="match status" value="1"/>
</dbReference>
<sequence length="749" mass="82374">MASHRPAPPFSTIEEGNGLAHPSGTPLCPQIRPSEAVAGMASHRPAPPFFTIEEGNGLAHPSGTPLCPQIRPSEAVAGMASHRPAPPFFTIEEGNGLAHPSGTPLCPQIRPSEAVAGMASHRPAPPFFTIEEGNGLAHPSGTPLCPQIRPSEAVAGMASHRPAPPFFTIEEGNGLAHPSGTPLCPQIRPSEAVAGMASHRPAPPFSTIEEGNGLAHPSGTPLCPQIHPSEAVAGMASHRRRVQFLTQIHAVEKGDGLAHPHGMCVHPQIQAGEEVGAVGTASHRYNTHLFSEIHPIEEDNGLAHPRGTPLRPQIHPSEEVGGMASHRRSACLLSQIHTIEECDELAHPCGMCVSPQIQAGEEDIGTTRRRRQRHRGTSSEAPSSLPDNDDILREIFLRLPSDLYSYPRASAICKRWRGLLIDPKFLCQFYAHHRKPPLLGIFENCSKEGMVFTPIPPLVADYISPERFSLGRPRLTYVLDCRHGRVLIEDLEQKYLIVCDPITSEKCRVALPCKFKWSFVGAVLCTAGYKGPSSPFKVVLVSWDGVDNQLLAYVYSSMTDTWGNLISVEAPDNTYFHGCRSTLVGNVLYWPVMNGRGTILEFDLDSQNLTMIKGPPGMNDTGNFQIIQAEDGAVGLAMLSYHNLQMWQRKVNCQGVCIWLLQKTVSLHKLLKIPPRGNKRMKWQDKFLGYEEDNDVIFLYRYESVYMVQLKSMQFRKFNGTRSREYRECCYPFTGFFPPGDCSSLACIS</sequence>
<name>M8CNX2_AEGTA</name>
<organism evidence="3">
    <name type="scientific">Aegilops tauschii</name>
    <name type="common">Tausch's goatgrass</name>
    <name type="synonym">Aegilops squarrosa</name>
    <dbReference type="NCBI Taxonomy" id="37682"/>
    <lineage>
        <taxon>Eukaryota</taxon>
        <taxon>Viridiplantae</taxon>
        <taxon>Streptophyta</taxon>
        <taxon>Embryophyta</taxon>
        <taxon>Tracheophyta</taxon>
        <taxon>Spermatophyta</taxon>
        <taxon>Magnoliopsida</taxon>
        <taxon>Liliopsida</taxon>
        <taxon>Poales</taxon>
        <taxon>Poaceae</taxon>
        <taxon>BOP clade</taxon>
        <taxon>Pooideae</taxon>
        <taxon>Triticodae</taxon>
        <taxon>Triticeae</taxon>
        <taxon>Triticinae</taxon>
        <taxon>Aegilops</taxon>
    </lineage>
</organism>
<dbReference type="PANTHER" id="PTHR32133:SF266">
    <property type="entry name" value="F-BOX DOMAIN-CONTAINING PROTEIN"/>
    <property type="match status" value="1"/>
</dbReference>
<evidence type="ECO:0000259" key="2">
    <source>
        <dbReference type="Pfam" id="PF23635"/>
    </source>
</evidence>
<dbReference type="InterPro" id="IPR036047">
    <property type="entry name" value="F-box-like_dom_sf"/>
</dbReference>
<feature type="region of interest" description="Disordered" evidence="1">
    <location>
        <begin position="1"/>
        <end position="23"/>
    </location>
</feature>
<feature type="domain" description="F-box protein AT5G49610-like beta-propeller" evidence="2">
    <location>
        <begin position="478"/>
        <end position="739"/>
    </location>
</feature>
<evidence type="ECO:0000313" key="3">
    <source>
        <dbReference type="EnsemblPlants" id="EMT25246"/>
    </source>
</evidence>
<dbReference type="InterPro" id="IPR056594">
    <property type="entry name" value="AT5G49610-like_b-prop"/>
</dbReference>
<dbReference type="SUPFAM" id="SSF81383">
    <property type="entry name" value="F-box domain"/>
    <property type="match status" value="1"/>
</dbReference>